<dbReference type="InterPro" id="IPR033734">
    <property type="entry name" value="Jacalin-like_lectin_dom_plant"/>
</dbReference>
<dbReference type="InterPro" id="IPR001229">
    <property type="entry name" value="Jacalin-like_lectin_dom"/>
</dbReference>
<dbReference type="AlphaFoldDB" id="A0A9R1XDK4"/>
<reference evidence="4 5" key="1">
    <citation type="journal article" date="2017" name="Nat. Commun.">
        <title>Genome assembly with in vitro proximity ligation data and whole-genome triplication in lettuce.</title>
        <authorList>
            <person name="Reyes-Chin-Wo S."/>
            <person name="Wang Z."/>
            <person name="Yang X."/>
            <person name="Kozik A."/>
            <person name="Arikit S."/>
            <person name="Song C."/>
            <person name="Xia L."/>
            <person name="Froenicke L."/>
            <person name="Lavelle D.O."/>
            <person name="Truco M.J."/>
            <person name="Xia R."/>
            <person name="Zhu S."/>
            <person name="Xu C."/>
            <person name="Xu H."/>
            <person name="Xu X."/>
            <person name="Cox K."/>
            <person name="Korf I."/>
            <person name="Meyers B.C."/>
            <person name="Michelmore R.W."/>
        </authorList>
    </citation>
    <scope>NUCLEOTIDE SEQUENCE [LARGE SCALE GENOMIC DNA]</scope>
    <source>
        <strain evidence="5">cv. Salinas</strain>
        <tissue evidence="4">Seedlings</tissue>
    </source>
</reference>
<feature type="domain" description="Jacalin-type lectin" evidence="3">
    <location>
        <begin position="677"/>
        <end position="817"/>
    </location>
</feature>
<protein>
    <recommendedName>
        <fullName evidence="3">Jacalin-type lectin domain-containing protein</fullName>
    </recommendedName>
</protein>
<gene>
    <name evidence="4" type="ORF">LSAT_V11C400207350</name>
</gene>
<accession>A0A9R1XDK4</accession>
<dbReference type="Pfam" id="PF01419">
    <property type="entry name" value="Jacalin"/>
    <property type="match status" value="8"/>
</dbReference>
<dbReference type="PANTHER" id="PTHR46506">
    <property type="entry name" value="OS05G0143600 PROTEIN"/>
    <property type="match status" value="1"/>
</dbReference>
<organism evidence="4 5">
    <name type="scientific">Lactuca sativa</name>
    <name type="common">Garden lettuce</name>
    <dbReference type="NCBI Taxonomy" id="4236"/>
    <lineage>
        <taxon>Eukaryota</taxon>
        <taxon>Viridiplantae</taxon>
        <taxon>Streptophyta</taxon>
        <taxon>Embryophyta</taxon>
        <taxon>Tracheophyta</taxon>
        <taxon>Spermatophyta</taxon>
        <taxon>Magnoliopsida</taxon>
        <taxon>eudicotyledons</taxon>
        <taxon>Gunneridae</taxon>
        <taxon>Pentapetalae</taxon>
        <taxon>asterids</taxon>
        <taxon>campanulids</taxon>
        <taxon>Asterales</taxon>
        <taxon>Asteraceae</taxon>
        <taxon>Cichorioideae</taxon>
        <taxon>Cichorieae</taxon>
        <taxon>Lactucinae</taxon>
        <taxon>Lactuca</taxon>
    </lineage>
</organism>
<keyword evidence="2" id="KW-0430">Lectin</keyword>
<keyword evidence="5" id="KW-1185">Reference proteome</keyword>
<feature type="domain" description="Jacalin-type lectin" evidence="3">
    <location>
        <begin position="1075"/>
        <end position="1215"/>
    </location>
</feature>
<feature type="domain" description="Jacalin-type lectin" evidence="3">
    <location>
        <begin position="832"/>
        <end position="972"/>
    </location>
</feature>
<proteinExistence type="inferred from homology"/>
<feature type="domain" description="Jacalin-type lectin" evidence="3">
    <location>
        <begin position="212"/>
        <end position="352"/>
    </location>
</feature>
<dbReference type="CDD" id="cd09612">
    <property type="entry name" value="Jacalin"/>
    <property type="match status" value="6"/>
</dbReference>
<evidence type="ECO:0000313" key="5">
    <source>
        <dbReference type="Proteomes" id="UP000235145"/>
    </source>
</evidence>
<dbReference type="InterPro" id="IPR036404">
    <property type="entry name" value="Jacalin-like_lectin_dom_sf"/>
</dbReference>
<dbReference type="GO" id="GO:0030246">
    <property type="term" value="F:carbohydrate binding"/>
    <property type="evidence" value="ECO:0007669"/>
    <property type="project" value="UniProtKB-KW"/>
</dbReference>
<evidence type="ECO:0000256" key="1">
    <source>
        <dbReference type="ARBA" id="ARBA00006568"/>
    </source>
</evidence>
<dbReference type="SMART" id="SM00915">
    <property type="entry name" value="Jacalin"/>
    <property type="match status" value="7"/>
</dbReference>
<dbReference type="Gene3D" id="2.100.10.30">
    <property type="entry name" value="Jacalin-like lectin domain"/>
    <property type="match status" value="8"/>
</dbReference>
<feature type="domain" description="Jacalin-type lectin" evidence="3">
    <location>
        <begin position="522"/>
        <end position="662"/>
    </location>
</feature>
<evidence type="ECO:0000259" key="3">
    <source>
        <dbReference type="PROSITE" id="PS51752"/>
    </source>
</evidence>
<comment type="caution">
    <text evidence="4">The sequence shown here is derived from an EMBL/GenBank/DDBJ whole genome shotgun (WGS) entry which is preliminary data.</text>
</comment>
<feature type="domain" description="Jacalin-type lectin" evidence="3">
    <location>
        <begin position="57"/>
        <end position="197"/>
    </location>
</feature>
<feature type="domain" description="Jacalin-type lectin" evidence="3">
    <location>
        <begin position="979"/>
        <end position="1060"/>
    </location>
</feature>
<dbReference type="PROSITE" id="PS51752">
    <property type="entry name" value="JACALIN_LECTIN"/>
    <property type="match status" value="8"/>
</dbReference>
<sequence>MFLFIEDGHGIKPTLISIYRHAHNGDREFHTNFPHLLREYIQIKTWYTLSPYFAANGVLVGPWGGKGGVNPWIFIPSGRICEIRISTSGCVDSIRFTYIDHQGVQKHSERYGGDGGSAQTVTFIDDEHFIGITGTVGVYEGYTVITSLSFLTNKKNYGPYGTNKGTSFSLPITKDSFVGLTGNYGAYIDSFSVILQSSSVGNIFSTNMASNKIYVGPWGGKGGVKPWTFIPNGRISQICISASGCVDSIRFTYIDHQGVQKQSERYGGDGGSAHTLTLVDDEHFIGITGTVGVYERYTMITSLCFLTNRKNYGPYGTNQGTSFSLPVAMGSFGGFSGNYGAYMDSFSVILQSTSLENIFSSNTASNRIHVGPWGGNGGVKPWTFIPNGRIFQIRISTFGCVDSIRFTYIDHQGVQKHSERYGGDGGSVHTVTFVDDEHLIGITGTVGIYERYTVITSLSFLTNKKNYGPYGTNQGTSFSLPVAKGSFSGFGGNYGAYIDSFSVILQSSSLGKIFNTNIASNGIHVGPWGGNGGVKPWTFIPNGRISQIRINASGCVDSIRFTYIDHQGVQKQSKRYGGYGGSAHTVTFVDDEHFIGIIGTVGVYEGYTVIRSMSFLTNKNNYGPYGTNQGTSFSLPVAKGSFSGFSGNYGAYIDSLSVILQPSSFGNIFTSNMENNRIHVGPWGGNGGVKPWTFIPNGRISQIHISASGCVDSIRFTYIDHQGVQKHSERYGGDGGSAHMVTFVDDEHLIGITGNVGVYEGYTVIRSMSFHTNKKNYGPYGTNQGTSFSLPVAKGSFGGFSGNYGAYIDSFSVILQSSSFGSIITSNVESNRIHVGQWGGNGGVKPWTFIPNGRISQIRVSASGCVDSIRFTYIDNQGVQKYSERYGGDGGSAHIVTFVDDEHFIGITGTVGVYEGYTVIRSISFLTNKNNYGPYGTNQGTSFSLPVAKGSISGFSGNYGAYIDSLSVILQSSSFGNIFTTNMVTFVDDEHLIGITGTVGVYEGYTVIRSMSFLTNKKNYGPYGTNQGTSFSLPVAKGSFGGFSGNYGAYIDSFSVILQSSSFGSIITSNVESNIIHVGPWGGNGGVKPWTFIPNGRISQIRVSASGCVDSIRFTYIDNQGVQKYSERYGGDGGSAHIVTFVDDEQFIGITGTVGVYEGYTVIRSISFLTNKNNYGPYGTNQGTSFSLPVAKGSFSGFSGNYGAYIDSLSVILQSSSFGNIFTSNMESNGIHVGPWRGNAGLKP</sequence>
<feature type="domain" description="Jacalin-type lectin" evidence="3">
    <location>
        <begin position="367"/>
        <end position="507"/>
    </location>
</feature>
<name>A0A9R1XDK4_LACSA</name>
<dbReference type="EMBL" id="NBSK02000004">
    <property type="protein sequence ID" value="KAJ0210460.1"/>
    <property type="molecule type" value="Genomic_DNA"/>
</dbReference>
<comment type="similarity">
    <text evidence="1">Belongs to the jacalin lectin family.</text>
</comment>
<evidence type="ECO:0000313" key="4">
    <source>
        <dbReference type="EMBL" id="KAJ0210460.1"/>
    </source>
</evidence>
<evidence type="ECO:0000256" key="2">
    <source>
        <dbReference type="ARBA" id="ARBA00022734"/>
    </source>
</evidence>
<dbReference type="Proteomes" id="UP000235145">
    <property type="component" value="Unassembled WGS sequence"/>
</dbReference>
<dbReference type="SUPFAM" id="SSF51101">
    <property type="entry name" value="Mannose-binding lectins"/>
    <property type="match status" value="8"/>
</dbReference>